<keyword evidence="1" id="KW-0732">Signal</keyword>
<name>A0A370WRI2_9GAMM</name>
<dbReference type="OrthoDB" id="9846202at2"/>
<proteinExistence type="predicted"/>
<evidence type="ECO:0000313" key="2">
    <source>
        <dbReference type="EMBL" id="RDS78734.1"/>
    </source>
</evidence>
<evidence type="ECO:0000256" key="1">
    <source>
        <dbReference type="SAM" id="SignalP"/>
    </source>
</evidence>
<dbReference type="EMBL" id="QRBE01000030">
    <property type="protein sequence ID" value="RDS78734.1"/>
    <property type="molecule type" value="Genomic_DNA"/>
</dbReference>
<evidence type="ECO:0000313" key="3">
    <source>
        <dbReference type="Proteomes" id="UP000254258"/>
    </source>
</evidence>
<sequence>MRHILKACALSLVIATNVCAQDLPADRYLGSGSNAGTVVCKAEKSMVALMNAGTSEPVLLTRLIINGDCLVMPYGWSLLVAEDPRWDQKEVRASKWTIRTPDGIVHMWGAPIGED</sequence>
<dbReference type="AlphaFoldDB" id="A0A370WRI2"/>
<reference evidence="2 3" key="1">
    <citation type="submission" date="2018-07" db="EMBL/GenBank/DDBJ databases">
        <title>Dyella monticola sp. nov. and Dyella psychrodurans sp. nov. isolated from monsoon evergreen broad-leaved forest soil of Dinghu Mountain, China.</title>
        <authorList>
            <person name="Gao Z."/>
            <person name="Qiu L."/>
        </authorList>
    </citation>
    <scope>NUCLEOTIDE SEQUENCE [LARGE SCALE GENOMIC DNA]</scope>
    <source>
        <strain evidence="2 3">4G-K06</strain>
    </source>
</reference>
<dbReference type="Proteomes" id="UP000254258">
    <property type="component" value="Unassembled WGS sequence"/>
</dbReference>
<gene>
    <name evidence="2" type="ORF">DWU98_21395</name>
</gene>
<accession>A0A370WRI2</accession>
<protein>
    <submittedName>
        <fullName evidence="2">Uncharacterized protein</fullName>
    </submittedName>
</protein>
<feature type="chain" id="PRO_5016992940" evidence="1">
    <location>
        <begin position="21"/>
        <end position="115"/>
    </location>
</feature>
<dbReference type="RefSeq" id="WP_147293412.1">
    <property type="nucleotide sequence ID" value="NZ_QRBE01000030.1"/>
</dbReference>
<keyword evidence="3" id="KW-1185">Reference proteome</keyword>
<comment type="caution">
    <text evidence="2">The sequence shown here is derived from an EMBL/GenBank/DDBJ whole genome shotgun (WGS) entry which is preliminary data.</text>
</comment>
<feature type="signal peptide" evidence="1">
    <location>
        <begin position="1"/>
        <end position="20"/>
    </location>
</feature>
<organism evidence="2 3">
    <name type="scientific">Dyella monticola</name>
    <dbReference type="NCBI Taxonomy" id="1927958"/>
    <lineage>
        <taxon>Bacteria</taxon>
        <taxon>Pseudomonadati</taxon>
        <taxon>Pseudomonadota</taxon>
        <taxon>Gammaproteobacteria</taxon>
        <taxon>Lysobacterales</taxon>
        <taxon>Rhodanobacteraceae</taxon>
        <taxon>Dyella</taxon>
    </lineage>
</organism>